<dbReference type="EMBL" id="GBHO01005989">
    <property type="protein sequence ID" value="JAG37615.1"/>
    <property type="molecule type" value="Transcribed_RNA"/>
</dbReference>
<dbReference type="EMBL" id="GDHC01005988">
    <property type="protein sequence ID" value="JAQ12641.1"/>
    <property type="molecule type" value="Transcribed_RNA"/>
</dbReference>
<feature type="compositionally biased region" description="Basic and acidic residues" evidence="2">
    <location>
        <begin position="1"/>
        <end position="93"/>
    </location>
</feature>
<organism evidence="4">
    <name type="scientific">Lygus hesperus</name>
    <name type="common">Western plant bug</name>
    <dbReference type="NCBI Taxonomy" id="30085"/>
    <lineage>
        <taxon>Eukaryota</taxon>
        <taxon>Metazoa</taxon>
        <taxon>Ecdysozoa</taxon>
        <taxon>Arthropoda</taxon>
        <taxon>Hexapoda</taxon>
        <taxon>Insecta</taxon>
        <taxon>Pterygota</taxon>
        <taxon>Neoptera</taxon>
        <taxon>Paraneoptera</taxon>
        <taxon>Hemiptera</taxon>
        <taxon>Heteroptera</taxon>
        <taxon>Panheteroptera</taxon>
        <taxon>Cimicomorpha</taxon>
        <taxon>Miridae</taxon>
        <taxon>Mirini</taxon>
        <taxon>Lygus</taxon>
    </lineage>
</organism>
<feature type="compositionally biased region" description="Acidic residues" evidence="2">
    <location>
        <begin position="94"/>
        <end position="112"/>
    </location>
</feature>
<dbReference type="FunFam" id="1.10.10.440:FF:000005">
    <property type="entry name" value="Transcription elongation regulator 1 (CA150)"/>
    <property type="match status" value="1"/>
</dbReference>
<reference evidence="5" key="3">
    <citation type="submission" date="2014-09" db="EMBL/GenBank/DDBJ databases">
        <authorList>
            <person name="Magalhaes I.L.F."/>
            <person name="Oliveira U."/>
            <person name="Santos F.R."/>
            <person name="Vidigal T.H.D.A."/>
            <person name="Brescovit A.D."/>
            <person name="Santos A.J."/>
        </authorList>
    </citation>
    <scope>NUCLEOTIDE SEQUENCE</scope>
</reference>
<evidence type="ECO:0000256" key="1">
    <source>
        <dbReference type="ARBA" id="ARBA00022737"/>
    </source>
</evidence>
<dbReference type="SMART" id="SM00441">
    <property type="entry name" value="FF"/>
    <property type="match status" value="4"/>
</dbReference>
<protein>
    <submittedName>
        <fullName evidence="4">Transcription elongation regulator 1</fullName>
    </submittedName>
</protein>
<reference evidence="4" key="1">
    <citation type="journal article" date="2014" name="PLoS ONE">
        <title>Transcriptome-Based Identification of ABC Transporters in the Western Tarnished Plant Bug Lygus hesperus.</title>
        <authorList>
            <person name="Hull J.J."/>
            <person name="Chaney K."/>
            <person name="Geib S.M."/>
            <person name="Fabrick J.A."/>
            <person name="Brent C.S."/>
            <person name="Walsh D."/>
            <person name="Lavine L.C."/>
        </authorList>
    </citation>
    <scope>NUCLEOTIDE SEQUENCE</scope>
</reference>
<reference evidence="6" key="4">
    <citation type="journal article" date="2016" name="Gigascience">
        <title>De novo construction of an expanded transcriptome assembly for the western tarnished plant bug, Lygus hesperus.</title>
        <authorList>
            <person name="Tassone E.E."/>
            <person name="Geib S.M."/>
            <person name="Hall B."/>
            <person name="Fabrick J.A."/>
            <person name="Brent C.S."/>
            <person name="Hull J.J."/>
        </authorList>
    </citation>
    <scope>NUCLEOTIDE SEQUENCE</scope>
</reference>
<dbReference type="EMBL" id="GBRD01006635">
    <property type="protein sequence ID" value="JAG59186.1"/>
    <property type="molecule type" value="Transcribed_RNA"/>
</dbReference>
<dbReference type="GO" id="GO:0003712">
    <property type="term" value="F:transcription coregulator activity"/>
    <property type="evidence" value="ECO:0007669"/>
    <property type="project" value="TreeGrafter"/>
</dbReference>
<gene>
    <name evidence="4" type="primary">TCERG1_6</name>
    <name evidence="7" type="synonym">TCERG1_3</name>
    <name evidence="4" type="ORF">CM83_88233</name>
    <name evidence="6" type="ORF">g.82563</name>
    <name evidence="7" type="ORF">g.82567</name>
</gene>
<evidence type="ECO:0000313" key="7">
    <source>
        <dbReference type="EMBL" id="JAQ12641.1"/>
    </source>
</evidence>
<evidence type="ECO:0000313" key="4">
    <source>
        <dbReference type="EMBL" id="JAG37615.1"/>
    </source>
</evidence>
<dbReference type="InterPro" id="IPR036517">
    <property type="entry name" value="FF_domain_sf"/>
</dbReference>
<evidence type="ECO:0000313" key="5">
    <source>
        <dbReference type="EMBL" id="JAG59186.1"/>
    </source>
</evidence>
<name>A0A0A9Z774_LYGHE</name>
<dbReference type="PROSITE" id="PS51676">
    <property type="entry name" value="FF"/>
    <property type="match status" value="2"/>
</dbReference>
<dbReference type="FunFam" id="1.10.10.440:FF:000006">
    <property type="entry name" value="Transcription elongation regulator 1 (CA150)"/>
    <property type="match status" value="1"/>
</dbReference>
<dbReference type="InterPro" id="IPR002713">
    <property type="entry name" value="FF_domain"/>
</dbReference>
<sequence>MLKETPDIDRHTRWSEVKKKMDSDPRYKAVESSLQREDWFREHIKRLKEERKREKEGGRSSREERKERKEKESRKERSSKSRKSEEKENSKEKEEEEDNEMDVDGEVEDEESAKEREEKEAQEKQARVEASLREREKEVQRTLAVHLRDRDTEREHHKHDEAVQHFNALLADLVRNCELGWREAKRQLRKDHRWELASLLDREEKEKLFNAHIEQLTQKKKEKFRELLNETPECTLSSSWKEVRKAIKEDPRYSKFSSSDRKCEREFKEYIKDKLVAAKADLHELLQETKLITHKSNALVEENESHTKEIEEMLEKDKRWLVLGHVPDDRRDILRQYLLDLEKRGPPPPPTACDPSRRSINK</sequence>
<reference evidence="4" key="2">
    <citation type="submission" date="2014-07" db="EMBL/GenBank/DDBJ databases">
        <authorList>
            <person name="Hull J."/>
        </authorList>
    </citation>
    <scope>NUCLEOTIDE SEQUENCE</scope>
</reference>
<feature type="region of interest" description="Disordered" evidence="2">
    <location>
        <begin position="341"/>
        <end position="362"/>
    </location>
</feature>
<feature type="domain" description="FF" evidence="3">
    <location>
        <begin position="1"/>
        <end position="46"/>
    </location>
</feature>
<feature type="region of interest" description="Disordered" evidence="2">
    <location>
        <begin position="1"/>
        <end position="139"/>
    </location>
</feature>
<dbReference type="InterPro" id="IPR045148">
    <property type="entry name" value="TCRG1-like"/>
</dbReference>
<dbReference type="EMBL" id="GDHC01010729">
    <property type="protein sequence ID" value="JAQ07900.1"/>
    <property type="molecule type" value="Transcribed_RNA"/>
</dbReference>
<proteinExistence type="predicted"/>
<dbReference type="GO" id="GO:0005634">
    <property type="term" value="C:nucleus"/>
    <property type="evidence" value="ECO:0007669"/>
    <property type="project" value="TreeGrafter"/>
</dbReference>
<dbReference type="PANTHER" id="PTHR15377">
    <property type="entry name" value="TRANSCRIPTION ELONGATION REGULATOR 1"/>
    <property type="match status" value="1"/>
</dbReference>
<feature type="domain" description="FF" evidence="3">
    <location>
        <begin position="217"/>
        <end position="273"/>
    </location>
</feature>
<dbReference type="AlphaFoldDB" id="A0A0A9Z774"/>
<keyword evidence="1" id="KW-0677">Repeat</keyword>
<evidence type="ECO:0000259" key="3">
    <source>
        <dbReference type="PROSITE" id="PS51676"/>
    </source>
</evidence>
<dbReference type="GO" id="GO:0070063">
    <property type="term" value="F:RNA polymerase binding"/>
    <property type="evidence" value="ECO:0007669"/>
    <property type="project" value="InterPro"/>
</dbReference>
<evidence type="ECO:0000256" key="2">
    <source>
        <dbReference type="SAM" id="MobiDB-lite"/>
    </source>
</evidence>
<dbReference type="Pfam" id="PF01846">
    <property type="entry name" value="FF"/>
    <property type="match status" value="4"/>
</dbReference>
<evidence type="ECO:0000313" key="6">
    <source>
        <dbReference type="EMBL" id="JAQ07900.1"/>
    </source>
</evidence>
<dbReference type="PANTHER" id="PTHR15377:SF3">
    <property type="entry name" value="WW DOMAIN-CONTAINING PROTEIN"/>
    <property type="match status" value="1"/>
</dbReference>
<feature type="compositionally biased region" description="Basic and acidic residues" evidence="2">
    <location>
        <begin position="113"/>
        <end position="139"/>
    </location>
</feature>
<dbReference type="Gene3D" id="1.10.10.440">
    <property type="entry name" value="FF domain"/>
    <property type="match status" value="4"/>
</dbReference>
<accession>A0A0A9Z774</accession>
<dbReference type="SUPFAM" id="SSF81698">
    <property type="entry name" value="FF domain"/>
    <property type="match status" value="3"/>
</dbReference>